<evidence type="ECO:0000259" key="2">
    <source>
        <dbReference type="Pfam" id="PF07687"/>
    </source>
</evidence>
<name>A0A9D2PTI3_9FIRM</name>
<dbReference type="Gene3D" id="3.40.630.10">
    <property type="entry name" value="Zn peptidases"/>
    <property type="match status" value="1"/>
</dbReference>
<accession>A0A9D2PTI3</accession>
<feature type="domain" description="Peptidase M20 dimerisation" evidence="2">
    <location>
        <begin position="170"/>
        <end position="260"/>
    </location>
</feature>
<dbReference type="GO" id="GO:0005737">
    <property type="term" value="C:cytoplasm"/>
    <property type="evidence" value="ECO:0007669"/>
    <property type="project" value="TreeGrafter"/>
</dbReference>
<dbReference type="GO" id="GO:0016805">
    <property type="term" value="F:dipeptidase activity"/>
    <property type="evidence" value="ECO:0007669"/>
    <property type="project" value="InterPro"/>
</dbReference>
<dbReference type="NCBIfam" id="TIGR01891">
    <property type="entry name" value="amidohydrolases"/>
    <property type="match status" value="1"/>
</dbReference>
<proteinExistence type="inferred from homology"/>
<dbReference type="Pfam" id="PF01546">
    <property type="entry name" value="Peptidase_M20"/>
    <property type="match status" value="1"/>
</dbReference>
<dbReference type="Proteomes" id="UP000823863">
    <property type="component" value="Unassembled WGS sequence"/>
</dbReference>
<dbReference type="AlphaFoldDB" id="A0A9D2PTI3"/>
<dbReference type="SUPFAM" id="SSF53187">
    <property type="entry name" value="Zn-dependent exopeptidases"/>
    <property type="match status" value="1"/>
</dbReference>
<evidence type="ECO:0000313" key="3">
    <source>
        <dbReference type="EMBL" id="HJC66978.1"/>
    </source>
</evidence>
<gene>
    <name evidence="3" type="ORF">H9931_09745</name>
</gene>
<protein>
    <recommendedName>
        <fullName evidence="1">Peptidase M20 domain-containing protein 2</fullName>
    </recommendedName>
</protein>
<sequence>MTKEHYESITAKIDQVSGELKELALALHSHPELAFHEFFACDQLCGILEKYGYQVQKGAAGMETSFIGEMKGKEGGPTVALLAEYDALPMGHACGHNLIATMSMGAAIGIGEVLKELCGRVLVIGTPAEEGGGGKVILCDHGVFQDVDFAMMIHPAKRNMVQRGGLAVKQVKIEYFGKPAHGTRPEEGINALSAVIQTFNLMDAQRALLPLKSSVNGYIIEGGTASNVIPEYASCEFCIRGDKVKDLLVVEAALKRAIQTVNTLFGTTAKTQDSLMYTERYSNRMMDETFKGHLEEMGETVEYPAPTMKYGSSDIGNVSLEVPTIQPYLKIGDADTHTHGFLEAAKSDHALNQAVKGAKALALTACDILESKELQEKIRAEFEKTVPRYTREQLGYHG</sequence>
<dbReference type="EMBL" id="DWWB01000054">
    <property type="protein sequence ID" value="HJC66978.1"/>
    <property type="molecule type" value="Genomic_DNA"/>
</dbReference>
<dbReference type="InterPro" id="IPR002933">
    <property type="entry name" value="Peptidase_M20"/>
</dbReference>
<reference evidence="3" key="1">
    <citation type="journal article" date="2021" name="PeerJ">
        <title>Extensive microbial diversity within the chicken gut microbiome revealed by metagenomics and culture.</title>
        <authorList>
            <person name="Gilroy R."/>
            <person name="Ravi A."/>
            <person name="Getino M."/>
            <person name="Pursley I."/>
            <person name="Horton D.L."/>
            <person name="Alikhan N.F."/>
            <person name="Baker D."/>
            <person name="Gharbi K."/>
            <person name="Hall N."/>
            <person name="Watson M."/>
            <person name="Adriaenssens E.M."/>
            <person name="Foster-Nyarko E."/>
            <person name="Jarju S."/>
            <person name="Secka A."/>
            <person name="Antonio M."/>
            <person name="Oren A."/>
            <person name="Chaudhuri R.R."/>
            <person name="La Ragione R."/>
            <person name="Hildebrand F."/>
            <person name="Pallen M.J."/>
        </authorList>
    </citation>
    <scope>NUCLEOTIDE SEQUENCE</scope>
    <source>
        <strain evidence="3">CHK198-12963</strain>
    </source>
</reference>
<dbReference type="InterPro" id="IPR017439">
    <property type="entry name" value="Amidohydrolase"/>
</dbReference>
<dbReference type="Pfam" id="PF07687">
    <property type="entry name" value="M20_dimer"/>
    <property type="match status" value="1"/>
</dbReference>
<dbReference type="InterPro" id="IPR017144">
    <property type="entry name" value="Xaa-Arg_dipeptidase"/>
</dbReference>
<evidence type="ECO:0000256" key="1">
    <source>
        <dbReference type="PIRNR" id="PIRNR037226"/>
    </source>
</evidence>
<comment type="caution">
    <text evidence="3">The sequence shown here is derived from an EMBL/GenBank/DDBJ whole genome shotgun (WGS) entry which is preliminary data.</text>
</comment>
<dbReference type="PIRSF" id="PIRSF037226">
    <property type="entry name" value="Amidohydrolase_ACY1L2_prd"/>
    <property type="match status" value="1"/>
</dbReference>
<dbReference type="GO" id="GO:0071713">
    <property type="term" value="F:para-aminobenzoyl-glutamate hydrolase activity"/>
    <property type="evidence" value="ECO:0007669"/>
    <property type="project" value="TreeGrafter"/>
</dbReference>
<dbReference type="InterPro" id="IPR036264">
    <property type="entry name" value="Bact_exopeptidase_dim_dom"/>
</dbReference>
<dbReference type="SUPFAM" id="SSF55031">
    <property type="entry name" value="Bacterial exopeptidase dimerisation domain"/>
    <property type="match status" value="1"/>
</dbReference>
<dbReference type="InterPro" id="IPR052030">
    <property type="entry name" value="Peptidase_M20/M20A_hydrolases"/>
</dbReference>
<dbReference type="PANTHER" id="PTHR30575">
    <property type="entry name" value="PEPTIDASE M20"/>
    <property type="match status" value="1"/>
</dbReference>
<dbReference type="PANTHER" id="PTHR30575:SF0">
    <property type="entry name" value="XAA-ARG DIPEPTIDASE"/>
    <property type="match status" value="1"/>
</dbReference>
<comment type="similarity">
    <text evidence="1">Belongs to the peptidase M20A family.</text>
</comment>
<evidence type="ECO:0000313" key="4">
    <source>
        <dbReference type="Proteomes" id="UP000823863"/>
    </source>
</evidence>
<dbReference type="InterPro" id="IPR011650">
    <property type="entry name" value="Peptidase_M20_dimer"/>
</dbReference>
<reference evidence="3" key="2">
    <citation type="submission" date="2021-04" db="EMBL/GenBank/DDBJ databases">
        <authorList>
            <person name="Gilroy R."/>
        </authorList>
    </citation>
    <scope>NUCLEOTIDE SEQUENCE</scope>
    <source>
        <strain evidence="3">CHK198-12963</strain>
    </source>
</reference>
<dbReference type="Gene3D" id="3.30.70.360">
    <property type="match status" value="1"/>
</dbReference>
<dbReference type="GO" id="GO:0046657">
    <property type="term" value="P:folic acid catabolic process"/>
    <property type="evidence" value="ECO:0007669"/>
    <property type="project" value="TreeGrafter"/>
</dbReference>
<organism evidence="3 4">
    <name type="scientific">Candidatus Enterocloster excrementigallinarum</name>
    <dbReference type="NCBI Taxonomy" id="2838558"/>
    <lineage>
        <taxon>Bacteria</taxon>
        <taxon>Bacillati</taxon>
        <taxon>Bacillota</taxon>
        <taxon>Clostridia</taxon>
        <taxon>Lachnospirales</taxon>
        <taxon>Lachnospiraceae</taxon>
        <taxon>Enterocloster</taxon>
    </lineage>
</organism>